<keyword evidence="2" id="KW-1185">Reference proteome</keyword>
<dbReference type="RefSeq" id="YP_009807310.1">
    <property type="nucleotide sequence ID" value="NC_048022.1"/>
</dbReference>
<dbReference type="KEGG" id="vg:54998188"/>
<dbReference type="EMBL" id="MH626557">
    <property type="protein sequence ID" value="AXH71808.1"/>
    <property type="molecule type" value="Genomic_DNA"/>
</dbReference>
<proteinExistence type="predicted"/>
<accession>A0A345MKE5</accession>
<protein>
    <submittedName>
        <fullName evidence="1">Uncharacterized protein</fullName>
    </submittedName>
</protein>
<sequence>MNELSKREEIAESTVNQFAIIAPQQVRMQVNAIQELMASVMKDGTHYGKVKGCGDKPSLLQPGAQKLALMFQLSPTFDIQRENLQGGHREYTVTCTLSRKSDGSVQGQGVGSCSTMESKYRYRNEWSNGAKKKVENPDIADVYNTVLKMANKRALVAATLNVTAASDIFTQDVEDMPTSMFDATKAHDKPREPISQPIEVEPEQVIERDENIHAEYVKATRDAVEAGIKREGIISWFESRFGHEMGHINDAEKLATIEWCKARTAEANELGINSQDNVLMDDDIAF</sequence>
<dbReference type="Proteomes" id="UP000258104">
    <property type="component" value="Segment"/>
</dbReference>
<dbReference type="GeneID" id="54998188"/>
<name>A0A345MKE5_9CAUD</name>
<evidence type="ECO:0000313" key="1">
    <source>
        <dbReference type="EMBL" id="AXH71808.1"/>
    </source>
</evidence>
<organism evidence="1 2">
    <name type="scientific">Eggerthella phage PMBT5</name>
    <dbReference type="NCBI Taxonomy" id="2283015"/>
    <lineage>
        <taxon>Viruses</taxon>
        <taxon>Duplodnaviria</taxon>
        <taxon>Heunggongvirae</taxon>
        <taxon>Uroviricota</taxon>
        <taxon>Caudoviricetes</taxon>
        <taxon>Lentavirus</taxon>
        <taxon>Lentavirus PMBT5</taxon>
    </lineage>
</organism>
<evidence type="ECO:0000313" key="2">
    <source>
        <dbReference type="Proteomes" id="UP000258104"/>
    </source>
</evidence>
<reference evidence="1 2" key="1">
    <citation type="submission" date="2018-07" db="EMBL/GenBank/DDBJ databases">
        <title>Complete genome of the first Eggerthella lenta phage.</title>
        <authorList>
            <person name="Koberg S."/>
            <person name="Brinks E."/>
        </authorList>
    </citation>
    <scope>NUCLEOTIDE SEQUENCE [LARGE SCALE GENOMIC DNA]</scope>
</reference>